<accession>A0ABM9IB06</accession>
<protein>
    <recommendedName>
        <fullName evidence="3">DUF2795 domain-containing protein</fullName>
    </recommendedName>
</protein>
<organism evidence="1 2">
    <name type="scientific">Candidatus Methylacidiphilum fumarolicum</name>
    <dbReference type="NCBI Taxonomy" id="591154"/>
    <lineage>
        <taxon>Bacteria</taxon>
        <taxon>Pseudomonadati</taxon>
        <taxon>Verrucomicrobiota</taxon>
        <taxon>Methylacidiphilae</taxon>
        <taxon>Methylacidiphilales</taxon>
        <taxon>Methylacidiphilaceae</taxon>
        <taxon>Methylacidiphilum (ex Ratnadevi et al. 2023)</taxon>
    </lineage>
</organism>
<sequence>MLQGQNSTTGEEVGIMDEAERQLRQINANTYPPLREDMVGIMDEAERQLRLD</sequence>
<name>A0ABM9IB06_9BACT</name>
<evidence type="ECO:0008006" key="3">
    <source>
        <dbReference type="Google" id="ProtNLM"/>
    </source>
</evidence>
<evidence type="ECO:0000313" key="1">
    <source>
        <dbReference type="EMBL" id="CAI9084817.1"/>
    </source>
</evidence>
<dbReference type="Proteomes" id="UP001161497">
    <property type="component" value="Chromosome"/>
</dbReference>
<evidence type="ECO:0000313" key="2">
    <source>
        <dbReference type="Proteomes" id="UP001161497"/>
    </source>
</evidence>
<reference evidence="1" key="1">
    <citation type="submission" date="2023-03" db="EMBL/GenBank/DDBJ databases">
        <authorList>
            <person name="Cremers G."/>
            <person name="Picone N."/>
        </authorList>
    </citation>
    <scope>NUCLEOTIDE SEQUENCE</scope>
    <source>
        <strain evidence="1">Sample_alias</strain>
    </source>
</reference>
<gene>
    <name evidence="1" type="ORF">MFUM_0425</name>
</gene>
<keyword evidence="2" id="KW-1185">Reference proteome</keyword>
<dbReference type="EMBL" id="OX458932">
    <property type="protein sequence ID" value="CAI9084817.1"/>
    <property type="molecule type" value="Genomic_DNA"/>
</dbReference>
<proteinExistence type="predicted"/>